<organism evidence="3">
    <name type="scientific">Proteus mirabilis</name>
    <dbReference type="NCBI Taxonomy" id="584"/>
    <lineage>
        <taxon>Bacteria</taxon>
        <taxon>Pseudomonadati</taxon>
        <taxon>Pseudomonadota</taxon>
        <taxon>Gammaproteobacteria</taxon>
        <taxon>Enterobacterales</taxon>
        <taxon>Morganellaceae</taxon>
        <taxon>Proteus</taxon>
    </lineage>
</organism>
<dbReference type="GO" id="GO:1901135">
    <property type="term" value="P:carbohydrate derivative metabolic process"/>
    <property type="evidence" value="ECO:0007669"/>
    <property type="project" value="UniProtKB-ARBA"/>
</dbReference>
<dbReference type="GO" id="GO:0016757">
    <property type="term" value="F:glycosyltransferase activity"/>
    <property type="evidence" value="ECO:0007669"/>
    <property type="project" value="InterPro"/>
</dbReference>
<dbReference type="SUPFAM" id="SSF53756">
    <property type="entry name" value="UDP-Glycosyltransferase/glycogen phosphorylase"/>
    <property type="match status" value="1"/>
</dbReference>
<dbReference type="Pfam" id="PF00534">
    <property type="entry name" value="Glycos_transf_1"/>
    <property type="match status" value="1"/>
</dbReference>
<reference evidence="3" key="1">
    <citation type="journal article" date="2017" name="PLoS ONE">
        <title>Genetic diversity of the O antigens of Proteus species and the development of a suspension array for molecular serotyping.</title>
        <authorList>
            <person name="Yu X."/>
            <person name="Torzewska A."/>
            <person name="Zhang X."/>
            <person name="Yin Z."/>
            <person name="Drzewiecka D."/>
            <person name="Cao H."/>
            <person name="Liu B."/>
            <person name="Knirel Y.A."/>
            <person name="Rozalski A."/>
            <person name="Wang L."/>
        </authorList>
    </citation>
    <scope>NUCLEOTIDE SEQUENCE</scope>
    <source>
        <strain evidence="3">CCUG 10705</strain>
    </source>
</reference>
<name>A0A385JP03_PROMI</name>
<proteinExistence type="predicted"/>
<dbReference type="InterPro" id="IPR001296">
    <property type="entry name" value="Glyco_trans_1"/>
</dbReference>
<feature type="domain" description="Glycosyl transferase family 1" evidence="2">
    <location>
        <begin position="197"/>
        <end position="334"/>
    </location>
</feature>
<protein>
    <submittedName>
        <fullName evidence="3">Gt2</fullName>
    </submittedName>
</protein>
<feature type="transmembrane region" description="Helical" evidence="1">
    <location>
        <begin position="75"/>
        <end position="94"/>
    </location>
</feature>
<accession>A0A385JP03</accession>
<keyword evidence="1" id="KW-0812">Transmembrane</keyword>
<dbReference type="EMBL" id="KY710736">
    <property type="protein sequence ID" value="AXZ00086.1"/>
    <property type="molecule type" value="Genomic_DNA"/>
</dbReference>
<evidence type="ECO:0000313" key="3">
    <source>
        <dbReference type="EMBL" id="AXZ00086.1"/>
    </source>
</evidence>
<evidence type="ECO:0000259" key="2">
    <source>
        <dbReference type="Pfam" id="PF00534"/>
    </source>
</evidence>
<evidence type="ECO:0000256" key="1">
    <source>
        <dbReference type="SAM" id="Phobius"/>
    </source>
</evidence>
<keyword evidence="1" id="KW-0472">Membrane</keyword>
<dbReference type="AlphaFoldDB" id="A0A385JP03"/>
<dbReference type="Gene3D" id="3.40.50.2000">
    <property type="entry name" value="Glycogen Phosphorylase B"/>
    <property type="match status" value="2"/>
</dbReference>
<keyword evidence="1" id="KW-1133">Transmembrane helix</keyword>
<sequence length="387" mass="45151">MTKKICFLDSYHTGLNGAPKSMLSLAKGLYEKSFNVTILTTKNDLLLQKASNLNLNTDFINTPQVLLKSRKNKSIFFKISYIISLFYFWFLLLISKNQYFKRYDVICINDIRSFLLFLPLLVIYKKKLIWYIRINERIKLITKTALILSKKIILISKDSFSIFNENEIKKYSNKFSIINTGFNFPSLKEKNISLHNLRDDLQIEKNDIVFISIGSICERKNQLSIINTFKKLHIDNKKLILIGSPTSDTDKLYEALLDKEILKYGLNRNIIKIPYSDNIFDYLKLSHIFLFASKKEGLPRVLIEALSTGCYLCSSNVDGVNDIIDNDKIGLKTDISSYDIYFEDSFLNLINNALCHYSKDKEFRIKYVREKFNYTNFINNFIKTILS</sequence>
<dbReference type="PANTHER" id="PTHR12526:SF630">
    <property type="entry name" value="GLYCOSYLTRANSFERASE"/>
    <property type="match status" value="1"/>
</dbReference>
<dbReference type="PANTHER" id="PTHR12526">
    <property type="entry name" value="GLYCOSYLTRANSFERASE"/>
    <property type="match status" value="1"/>
</dbReference>